<evidence type="ECO:0000256" key="3">
    <source>
        <dbReference type="ARBA" id="ARBA00022741"/>
    </source>
</evidence>
<evidence type="ECO:0000256" key="4">
    <source>
        <dbReference type="ARBA" id="ARBA00022777"/>
    </source>
</evidence>
<dbReference type="InterPro" id="IPR027417">
    <property type="entry name" value="P-loop_NTPase"/>
</dbReference>
<evidence type="ECO:0000256" key="6">
    <source>
        <dbReference type="ARBA" id="ARBA00047615"/>
    </source>
</evidence>
<dbReference type="PANTHER" id="PTHR21299">
    <property type="entry name" value="CYTIDYLATE KINASE/PANTOATE-BETA-ALANINE LIGASE"/>
    <property type="match status" value="1"/>
</dbReference>
<gene>
    <name evidence="11" type="primary">kcy</name>
    <name evidence="8" type="synonym">cmk</name>
    <name evidence="10" type="ORF">Lgra_0277</name>
    <name evidence="11" type="ORF">NCTC12388_01776</name>
</gene>
<dbReference type="GO" id="GO:0005524">
    <property type="term" value="F:ATP binding"/>
    <property type="evidence" value="ECO:0007669"/>
    <property type="project" value="UniProtKB-UniRule"/>
</dbReference>
<dbReference type="CDD" id="cd02020">
    <property type="entry name" value="CMPK"/>
    <property type="match status" value="1"/>
</dbReference>
<sequence length="229" mass="25589">MYHYDVPVITLDGPSGTGKGTLCQLLAKHLKWNMLDSGAIYRVLAYAARKNNTAPDDTKQLVVLARSLNLRFDLSDEYGSRAILNNVDVSQEIRSEQCGQDASQIAAIPEVREALLERQRNFAQPPGLVTDGRDMGTVVFPKAILKIFLYANPEERANRRYLQLKEKGINVSLAQVVEELAKRDVRDTARTHAPLKPAADAVQIDTTRLSIVQVFDNVLNLINERLYSV</sequence>
<evidence type="ECO:0000256" key="7">
    <source>
        <dbReference type="ARBA" id="ARBA00048478"/>
    </source>
</evidence>
<protein>
    <recommendedName>
        <fullName evidence="8">Cytidylate kinase</fullName>
        <shortName evidence="8">CK</shortName>
        <ecNumber evidence="8">2.7.4.25</ecNumber>
    </recommendedName>
    <alternativeName>
        <fullName evidence="8">Cytidine monophosphate kinase</fullName>
        <shortName evidence="8">CMP kinase</shortName>
    </alternativeName>
</protein>
<dbReference type="Gene3D" id="3.40.50.300">
    <property type="entry name" value="P-loop containing nucleotide triphosphate hydrolases"/>
    <property type="match status" value="1"/>
</dbReference>
<accession>A0A378JDD9</accession>
<dbReference type="EMBL" id="UGOB01000001">
    <property type="protein sequence ID" value="STX44981.1"/>
    <property type="molecule type" value="Genomic_DNA"/>
</dbReference>
<dbReference type="Pfam" id="PF02224">
    <property type="entry name" value="Cytidylate_kin"/>
    <property type="match status" value="1"/>
</dbReference>
<evidence type="ECO:0000256" key="2">
    <source>
        <dbReference type="ARBA" id="ARBA00022679"/>
    </source>
</evidence>
<dbReference type="STRING" id="45066.Lgra_0277"/>
<dbReference type="InterPro" id="IPR003136">
    <property type="entry name" value="Cytidylate_kin"/>
</dbReference>
<comment type="catalytic activity">
    <reaction evidence="7 8">
        <text>CMP + ATP = CDP + ADP</text>
        <dbReference type="Rhea" id="RHEA:11600"/>
        <dbReference type="ChEBI" id="CHEBI:30616"/>
        <dbReference type="ChEBI" id="CHEBI:58069"/>
        <dbReference type="ChEBI" id="CHEBI:60377"/>
        <dbReference type="ChEBI" id="CHEBI:456216"/>
        <dbReference type="EC" id="2.7.4.25"/>
    </reaction>
</comment>
<evidence type="ECO:0000313" key="13">
    <source>
        <dbReference type="Proteomes" id="UP000254476"/>
    </source>
</evidence>
<dbReference type="PANTHER" id="PTHR21299:SF2">
    <property type="entry name" value="CYTIDYLATE KINASE"/>
    <property type="match status" value="1"/>
</dbReference>
<evidence type="ECO:0000313" key="12">
    <source>
        <dbReference type="Proteomes" id="UP000054691"/>
    </source>
</evidence>
<comment type="catalytic activity">
    <reaction evidence="6 8">
        <text>dCMP + ATP = dCDP + ADP</text>
        <dbReference type="Rhea" id="RHEA:25094"/>
        <dbReference type="ChEBI" id="CHEBI:30616"/>
        <dbReference type="ChEBI" id="CHEBI:57566"/>
        <dbReference type="ChEBI" id="CHEBI:58593"/>
        <dbReference type="ChEBI" id="CHEBI:456216"/>
        <dbReference type="EC" id="2.7.4.25"/>
    </reaction>
</comment>
<organism evidence="11 13">
    <name type="scientific">Legionella gratiana</name>
    <dbReference type="NCBI Taxonomy" id="45066"/>
    <lineage>
        <taxon>Bacteria</taxon>
        <taxon>Pseudomonadati</taxon>
        <taxon>Pseudomonadota</taxon>
        <taxon>Gammaproteobacteria</taxon>
        <taxon>Legionellales</taxon>
        <taxon>Legionellaceae</taxon>
        <taxon>Legionella</taxon>
    </lineage>
</organism>
<keyword evidence="2 8" id="KW-0808">Transferase</keyword>
<evidence type="ECO:0000313" key="10">
    <source>
        <dbReference type="EMBL" id="KTD15611.1"/>
    </source>
</evidence>
<evidence type="ECO:0000259" key="9">
    <source>
        <dbReference type="Pfam" id="PF02224"/>
    </source>
</evidence>
<keyword evidence="5 8" id="KW-0067">ATP-binding</keyword>
<dbReference type="GO" id="GO:0005829">
    <property type="term" value="C:cytosol"/>
    <property type="evidence" value="ECO:0007669"/>
    <property type="project" value="TreeGrafter"/>
</dbReference>
<dbReference type="NCBIfam" id="TIGR00017">
    <property type="entry name" value="cmk"/>
    <property type="match status" value="1"/>
</dbReference>
<proteinExistence type="inferred from homology"/>
<dbReference type="InterPro" id="IPR011994">
    <property type="entry name" value="Cytidylate_kinase_dom"/>
</dbReference>
<evidence type="ECO:0000256" key="5">
    <source>
        <dbReference type="ARBA" id="ARBA00022840"/>
    </source>
</evidence>
<feature type="domain" description="Cytidylate kinase" evidence="9">
    <location>
        <begin position="9"/>
        <end position="223"/>
    </location>
</feature>
<name>A0A378JDD9_9GAMM</name>
<dbReference type="HAMAP" id="MF_00238">
    <property type="entry name" value="Cytidyl_kinase_type1"/>
    <property type="match status" value="1"/>
</dbReference>
<comment type="similarity">
    <text evidence="1 8">Belongs to the cytidylate kinase family. Type 1 subfamily.</text>
</comment>
<dbReference type="AlphaFoldDB" id="A0A378JDD9"/>
<keyword evidence="8" id="KW-0963">Cytoplasm</keyword>
<evidence type="ECO:0000313" key="11">
    <source>
        <dbReference type="EMBL" id="STX44981.1"/>
    </source>
</evidence>
<keyword evidence="3 8" id="KW-0547">Nucleotide-binding</keyword>
<dbReference type="GO" id="GO:0036431">
    <property type="term" value="F:dCMP kinase activity"/>
    <property type="evidence" value="ECO:0007669"/>
    <property type="project" value="InterPro"/>
</dbReference>
<dbReference type="EMBL" id="LNYE01000003">
    <property type="protein sequence ID" value="KTD15611.1"/>
    <property type="molecule type" value="Genomic_DNA"/>
</dbReference>
<keyword evidence="12" id="KW-1185">Reference proteome</keyword>
<dbReference type="Proteomes" id="UP000254476">
    <property type="component" value="Unassembled WGS sequence"/>
</dbReference>
<dbReference type="GO" id="GO:0015949">
    <property type="term" value="P:nucleobase-containing small molecule interconversion"/>
    <property type="evidence" value="ECO:0007669"/>
    <property type="project" value="TreeGrafter"/>
</dbReference>
<feature type="binding site" evidence="8">
    <location>
        <begin position="13"/>
        <end position="21"/>
    </location>
    <ligand>
        <name>ATP</name>
        <dbReference type="ChEBI" id="CHEBI:30616"/>
    </ligand>
</feature>
<reference evidence="11 13" key="2">
    <citation type="submission" date="2018-06" db="EMBL/GenBank/DDBJ databases">
        <authorList>
            <consortium name="Pathogen Informatics"/>
            <person name="Doyle S."/>
        </authorList>
    </citation>
    <scope>NUCLEOTIDE SEQUENCE [LARGE SCALE GENOMIC DNA]</scope>
    <source>
        <strain evidence="11 13">NCTC12388</strain>
    </source>
</reference>
<comment type="subcellular location">
    <subcellularLocation>
        <location evidence="8">Cytoplasm</location>
    </subcellularLocation>
</comment>
<dbReference type="EC" id="2.7.4.25" evidence="8"/>
<reference evidence="10 12" key="1">
    <citation type="submission" date="2015-11" db="EMBL/GenBank/DDBJ databases">
        <title>Genomic analysis of 38 Legionella species identifies large and diverse effector repertoires.</title>
        <authorList>
            <person name="Burstein D."/>
            <person name="Amaro F."/>
            <person name="Zusman T."/>
            <person name="Lifshitz Z."/>
            <person name="Cohen O."/>
            <person name="Gilbert J.A."/>
            <person name="Pupko T."/>
            <person name="Shuman H.A."/>
            <person name="Segal G."/>
        </authorList>
    </citation>
    <scope>NUCLEOTIDE SEQUENCE [LARGE SCALE GENOMIC DNA]</scope>
    <source>
        <strain evidence="10 12">Lyon 8420412</strain>
    </source>
</reference>
<dbReference type="GO" id="GO:0006220">
    <property type="term" value="P:pyrimidine nucleotide metabolic process"/>
    <property type="evidence" value="ECO:0007669"/>
    <property type="project" value="UniProtKB-UniRule"/>
</dbReference>
<keyword evidence="4 8" id="KW-0418">Kinase</keyword>
<dbReference type="Proteomes" id="UP000054691">
    <property type="component" value="Unassembled WGS sequence"/>
</dbReference>
<dbReference type="RefSeq" id="WP_058497502.1">
    <property type="nucleotide sequence ID" value="NZ_CAAAHW010000009.1"/>
</dbReference>
<evidence type="ECO:0000256" key="1">
    <source>
        <dbReference type="ARBA" id="ARBA00009427"/>
    </source>
</evidence>
<evidence type="ECO:0000256" key="8">
    <source>
        <dbReference type="HAMAP-Rule" id="MF_00238"/>
    </source>
</evidence>
<dbReference type="SUPFAM" id="SSF52540">
    <property type="entry name" value="P-loop containing nucleoside triphosphate hydrolases"/>
    <property type="match status" value="1"/>
</dbReference>
<dbReference type="OrthoDB" id="9807434at2"/>